<evidence type="ECO:0000256" key="2">
    <source>
        <dbReference type="SAM" id="MobiDB-lite"/>
    </source>
</evidence>
<dbReference type="EMBL" id="BDCR01000003">
    <property type="protein sequence ID" value="GAT63125.1"/>
    <property type="molecule type" value="Genomic_DNA"/>
</dbReference>
<dbReference type="InterPro" id="IPR012677">
    <property type="entry name" value="Nucleotide-bd_a/b_plait_sf"/>
</dbReference>
<accession>A0A161LEL5</accession>
<evidence type="ECO:0000313" key="5">
    <source>
        <dbReference type="Proteomes" id="UP000076586"/>
    </source>
</evidence>
<dbReference type="Proteomes" id="UP000076586">
    <property type="component" value="Unassembled WGS sequence"/>
</dbReference>
<dbReference type="STRING" id="681398.PJIAN_3439"/>
<dbReference type="AlphaFoldDB" id="A0A161LEL5"/>
<sequence length="161" mass="18124">MDYAYLCTIIEQQVRVYSLFNPLHFSIRIIIEFLSLPFSSIINQVLFNPNFKMNIFVAKLSFNVNSAELGELFTEFGEVTSATVITDKMTGRSKGFGFVEMPDNDAAKLAISKLNDAEVDGRTIAVSEARPREERPYGERRQGGYQGGGNRGGYGDRSRRY</sequence>
<gene>
    <name evidence="4" type="ORF">PJIAN_3439</name>
</gene>
<keyword evidence="1" id="KW-0694">RNA-binding</keyword>
<dbReference type="Gene3D" id="3.30.70.330">
    <property type="match status" value="1"/>
</dbReference>
<dbReference type="CDD" id="cd21608">
    <property type="entry name" value="RRM2_NsCP33_like"/>
    <property type="match status" value="1"/>
</dbReference>
<feature type="domain" description="RRM" evidence="3">
    <location>
        <begin position="53"/>
        <end position="131"/>
    </location>
</feature>
<feature type="compositionally biased region" description="Gly residues" evidence="2">
    <location>
        <begin position="144"/>
        <end position="153"/>
    </location>
</feature>
<comment type="caution">
    <text evidence="4">The sequence shown here is derived from an EMBL/GenBank/DDBJ whole genome shotgun (WGS) entry which is preliminary data.</text>
</comment>
<evidence type="ECO:0000313" key="4">
    <source>
        <dbReference type="EMBL" id="GAT63125.1"/>
    </source>
</evidence>
<dbReference type="Pfam" id="PF00076">
    <property type="entry name" value="RRM_1"/>
    <property type="match status" value="1"/>
</dbReference>
<protein>
    <submittedName>
        <fullName evidence="4">RNA recognition motif</fullName>
    </submittedName>
</protein>
<dbReference type="SMART" id="SM00360">
    <property type="entry name" value="RRM"/>
    <property type="match status" value="1"/>
</dbReference>
<name>A0A161LEL5_9BACT</name>
<dbReference type="InterPro" id="IPR035979">
    <property type="entry name" value="RBD_domain_sf"/>
</dbReference>
<dbReference type="PANTHER" id="PTHR48027">
    <property type="entry name" value="HETEROGENEOUS NUCLEAR RIBONUCLEOPROTEIN 87F-RELATED"/>
    <property type="match status" value="1"/>
</dbReference>
<dbReference type="SUPFAM" id="SSF54928">
    <property type="entry name" value="RNA-binding domain, RBD"/>
    <property type="match status" value="1"/>
</dbReference>
<feature type="region of interest" description="Disordered" evidence="2">
    <location>
        <begin position="127"/>
        <end position="161"/>
    </location>
</feature>
<reference evidence="5" key="1">
    <citation type="submission" date="2016-04" db="EMBL/GenBank/DDBJ databases">
        <title>Draft genome sequence of Paludibacter jiangxiensis strain NM7.</title>
        <authorList>
            <person name="Qiu Y."/>
            <person name="Matsuura N."/>
            <person name="Ohashi A."/>
            <person name="Tourlousse M.D."/>
            <person name="Sekiguchi Y."/>
        </authorList>
    </citation>
    <scope>NUCLEOTIDE SEQUENCE [LARGE SCALE GENOMIC DNA]</scope>
    <source>
        <strain evidence="5">NM7</strain>
    </source>
</reference>
<reference evidence="5" key="2">
    <citation type="journal article" date="2017" name="Genome Announc.">
        <title>Draft genome sequence of Paludibacter jiangxiensis NM7(T), a propionate-producing fermentative bacterium.</title>
        <authorList>
            <person name="Qiu Y.-L."/>
            <person name="Tourlousse D.M."/>
            <person name="Matsuura N."/>
            <person name="Ohashi A."/>
            <person name="Sekiguchi Y."/>
        </authorList>
    </citation>
    <scope>NUCLEOTIDE SEQUENCE [LARGE SCALE GENOMIC DNA]</scope>
    <source>
        <strain evidence="5">NM7</strain>
    </source>
</reference>
<dbReference type="InterPro" id="IPR048289">
    <property type="entry name" value="RRM2_NsCP33-like"/>
</dbReference>
<dbReference type="InterPro" id="IPR000504">
    <property type="entry name" value="RRM_dom"/>
</dbReference>
<keyword evidence="5" id="KW-1185">Reference proteome</keyword>
<evidence type="ECO:0000256" key="1">
    <source>
        <dbReference type="ARBA" id="ARBA00022884"/>
    </source>
</evidence>
<dbReference type="PROSITE" id="PS50102">
    <property type="entry name" value="RRM"/>
    <property type="match status" value="1"/>
</dbReference>
<dbReference type="GO" id="GO:0003723">
    <property type="term" value="F:RNA binding"/>
    <property type="evidence" value="ECO:0007669"/>
    <property type="project" value="UniProtKB-KW"/>
</dbReference>
<feature type="compositionally biased region" description="Basic and acidic residues" evidence="2">
    <location>
        <begin position="129"/>
        <end position="142"/>
    </location>
</feature>
<proteinExistence type="predicted"/>
<dbReference type="InterPro" id="IPR052462">
    <property type="entry name" value="SLIRP/GR-RBP-like"/>
</dbReference>
<evidence type="ECO:0000259" key="3">
    <source>
        <dbReference type="PROSITE" id="PS50102"/>
    </source>
</evidence>
<organism evidence="4 5">
    <name type="scientific">Paludibacter jiangxiensis</name>
    <dbReference type="NCBI Taxonomy" id="681398"/>
    <lineage>
        <taxon>Bacteria</taxon>
        <taxon>Pseudomonadati</taxon>
        <taxon>Bacteroidota</taxon>
        <taxon>Bacteroidia</taxon>
        <taxon>Bacteroidales</taxon>
        <taxon>Paludibacteraceae</taxon>
        <taxon>Paludibacter</taxon>
    </lineage>
</organism>